<evidence type="ECO:0000313" key="3">
    <source>
        <dbReference type="Proteomes" id="UP000046155"/>
    </source>
</evidence>
<evidence type="ECO:0000256" key="1">
    <source>
        <dbReference type="SAM" id="Phobius"/>
    </source>
</evidence>
<feature type="transmembrane region" description="Helical" evidence="1">
    <location>
        <begin position="696"/>
        <end position="721"/>
    </location>
</feature>
<evidence type="ECO:0008006" key="4">
    <source>
        <dbReference type="Google" id="ProtNLM"/>
    </source>
</evidence>
<feature type="transmembrane region" description="Helical" evidence="1">
    <location>
        <begin position="652"/>
        <end position="675"/>
    </location>
</feature>
<evidence type="ECO:0000313" key="2">
    <source>
        <dbReference type="EMBL" id="CEO88951.1"/>
    </source>
</evidence>
<dbReference type="NCBIfam" id="TIGR01654">
    <property type="entry name" value="bact_immun_7tm"/>
    <property type="match status" value="1"/>
</dbReference>
<dbReference type="Pfam" id="PF07242">
    <property type="entry name" value="DUF1430"/>
    <property type="match status" value="1"/>
</dbReference>
<keyword evidence="1" id="KW-0472">Membrane</keyword>
<feature type="transmembrane region" description="Helical" evidence="1">
    <location>
        <begin position="280"/>
        <end position="304"/>
    </location>
</feature>
<reference evidence="3" key="1">
    <citation type="submission" date="2015-01" db="EMBL/GenBank/DDBJ databases">
        <authorList>
            <person name="Manzoor Shahid"/>
            <person name="Zubair Saima"/>
        </authorList>
    </citation>
    <scope>NUCLEOTIDE SEQUENCE [LARGE SCALE GENOMIC DNA]</scope>
    <source>
        <strain evidence="3">Sp3</strain>
    </source>
</reference>
<feature type="transmembrane region" description="Helical" evidence="1">
    <location>
        <begin position="21"/>
        <end position="39"/>
    </location>
</feature>
<feature type="transmembrane region" description="Helical" evidence="1">
    <location>
        <begin position="356"/>
        <end position="380"/>
    </location>
</feature>
<dbReference type="AlphaFoldDB" id="A0A0B7MLW3"/>
<protein>
    <recommendedName>
        <fullName evidence="4">Bacteriocin-associated integral membrane protein</fullName>
    </recommendedName>
</protein>
<dbReference type="InterPro" id="IPR006541">
    <property type="entry name" value="Bacteriocin_ass"/>
</dbReference>
<sequence length="764" mass="86790">MLANGSFHNYEMRGAWTLKKIIAIFLILASAFSFAIAYIQTDNNELKKVEKAGEGIAKRFVIPADSLLSGPEETYPILEDTAVEFNVNIFRTNVSYRTNDQPEVIKYVLLTGDTRFFEAFRLKSGGLLTAEDTRQGNLFLSTANTGEYDQKGVISVFGGNHLITIKPMQNAYEYFPVYGRYYAEVTDDRAFEAFIKGLADNLNEYYQKYNPPYLFTAEDFIIDDSSAGASASAGSASNYLKYLNYAVFLIILILLIYYLFNESKRIGIIKMHGVSTMRLWFIIAGSLIAVMFVLSAVVSLFLAMSIENTTSQFVGDIVLTQFKTYIIITVLSLISCLYISRIRVSDTVKNRKDTKGIFILNTLLKVGCSVLLILIVLTIWGQYAELSVRRENLKNWEHSKDYGVFYPLTIGYDGVEEANIGLPAVMSAIDSELYPVLNRMGAVLINATLYEEEQLLADKDWAGIRSIKVNNNYLREFPVYDTHNNPVQVSEDTSDWVLLVPEKYRHREREILSFFKKSRVGFMNVEKDAYQKAVPDRVKKQQVRIIWLANDQKIFSFNPEVFPAENNDIIDPIIQVITDNNSLSADRSSILGGGATDPLKMRLIDRDTALTYKKLNPDLQRLKLDDNLKNLITVDQFIFQAIYDLQKGINQLWLISLGLLTGLLLLVVQNLIIFFQKNQYKFTVRRLFGTDFFRTYKEYILLFSLTWAFQILFSFVVNFIMNGTTDITLLAVAAALIAIEFAVSVIALVIIEQRNKVKILKGGI</sequence>
<proteinExistence type="predicted"/>
<feature type="transmembrane region" description="Helical" evidence="1">
    <location>
        <begin position="242"/>
        <end position="260"/>
    </location>
</feature>
<accession>A0A0B7MLW3</accession>
<keyword evidence="1" id="KW-1133">Transmembrane helix</keyword>
<name>A0A0B7MLW3_9FIRM</name>
<dbReference type="EMBL" id="CDRZ01000224">
    <property type="protein sequence ID" value="CEO88951.1"/>
    <property type="molecule type" value="Genomic_DNA"/>
</dbReference>
<keyword evidence="3" id="KW-1185">Reference proteome</keyword>
<gene>
    <name evidence="2" type="ORF">SSCH_300023</name>
</gene>
<dbReference type="Proteomes" id="UP000046155">
    <property type="component" value="Unassembled WGS sequence"/>
</dbReference>
<feature type="transmembrane region" description="Helical" evidence="1">
    <location>
        <begin position="324"/>
        <end position="344"/>
    </location>
</feature>
<feature type="transmembrane region" description="Helical" evidence="1">
    <location>
        <begin position="727"/>
        <end position="751"/>
    </location>
</feature>
<keyword evidence="1" id="KW-0812">Transmembrane</keyword>
<organism evidence="2 3">
    <name type="scientific">Syntrophaceticus schinkii</name>
    <dbReference type="NCBI Taxonomy" id="499207"/>
    <lineage>
        <taxon>Bacteria</taxon>
        <taxon>Bacillati</taxon>
        <taxon>Bacillota</taxon>
        <taxon>Clostridia</taxon>
        <taxon>Thermoanaerobacterales</taxon>
        <taxon>Thermoanaerobacterales Family III. Incertae Sedis</taxon>
        <taxon>Syntrophaceticus</taxon>
    </lineage>
</organism>